<dbReference type="GeneID" id="51370398"/>
<geneLocation type="plasmid" evidence="5">
    <name>ppan1</name>
</geneLocation>
<protein>
    <submittedName>
        <fullName evidence="2">DUF1837 domain-containing protein</fullName>
    </submittedName>
    <submittedName>
        <fullName evidence="3">Uncharacterized protein DUF1837</fullName>
    </submittedName>
</protein>
<reference evidence="3 4" key="1">
    <citation type="submission" date="2018-10" db="EMBL/GenBank/DDBJ databases">
        <title>Genomic Encyclopedia of Archaeal and Bacterial Type Strains, Phase II (KMG-II): from individual species to whole genera.</title>
        <authorList>
            <person name="Goeker M."/>
        </authorList>
    </citation>
    <scope>NUCLEOTIDE SEQUENCE [LARGE SCALE GENOMIC DNA]</scope>
    <source>
        <strain evidence="4">ATCC 35512 / DSM 2944 / CIP 106514 / LMD 82.5 / NBRC 102493 / NCCB 82005 / GB17</strain>
        <strain evidence="3">DSM 2944</strain>
    </source>
</reference>
<dbReference type="EMBL" id="RBLI01000004">
    <property type="protein sequence ID" value="RKS42659.1"/>
    <property type="molecule type" value="Genomic_DNA"/>
</dbReference>
<gene>
    <name evidence="3" type="ORF">BDE18_4367</name>
    <name evidence="2" type="ORF">ESD82_07460</name>
</gene>
<feature type="domain" description="Anti-bacteriophage protein A/HamA C-terminal" evidence="1">
    <location>
        <begin position="44"/>
        <end position="327"/>
    </location>
</feature>
<geneLocation type="plasmid" evidence="2">
    <name>pPAN1</name>
</geneLocation>
<evidence type="ECO:0000259" key="1">
    <source>
        <dbReference type="Pfam" id="PF08878"/>
    </source>
</evidence>
<evidence type="ECO:0000313" key="5">
    <source>
        <dbReference type="Proteomes" id="UP000326453"/>
    </source>
</evidence>
<dbReference type="EMBL" id="CP044424">
    <property type="protein sequence ID" value="QFG36073.1"/>
    <property type="molecule type" value="Genomic_DNA"/>
</dbReference>
<keyword evidence="4" id="KW-1185">Reference proteome</keyword>
<keyword evidence="2" id="KW-0614">Plasmid</keyword>
<evidence type="ECO:0000313" key="3">
    <source>
        <dbReference type="EMBL" id="RKS42659.1"/>
    </source>
</evidence>
<dbReference type="InterPro" id="IPR014976">
    <property type="entry name" value="AbpA_HamA_C"/>
</dbReference>
<reference evidence="2 5" key="2">
    <citation type="submission" date="2019-01" db="EMBL/GenBank/DDBJ databases">
        <title>Complete Genome Sequence and Annotation of the Paracoccus pantotrophus type strain DSM 2944.</title>
        <authorList>
            <person name="Bockwoldt J.A."/>
            <person name="Zimmermann M."/>
            <person name="Tiso T."/>
            <person name="Blank L.M."/>
        </authorList>
    </citation>
    <scope>NUCLEOTIDE SEQUENCE [LARGE SCALE GENOMIC DNA]</scope>
    <source>
        <strain evidence="2 5">DSM 2944</strain>
        <plasmid evidence="2">pPAN1</plasmid>
        <plasmid evidence="5">ppan1</plasmid>
    </source>
</reference>
<dbReference type="Pfam" id="PF08878">
    <property type="entry name" value="HamA"/>
    <property type="match status" value="1"/>
</dbReference>
<dbReference type="KEGG" id="ppan:ESD82_07460"/>
<dbReference type="Proteomes" id="UP000273626">
    <property type="component" value="Unassembled WGS sequence"/>
</dbReference>
<accession>A0AAE6TT25</accession>
<evidence type="ECO:0000313" key="2">
    <source>
        <dbReference type="EMBL" id="QFG36073.1"/>
    </source>
</evidence>
<dbReference type="Proteomes" id="UP000326453">
    <property type="component" value="Plasmid pPAN1"/>
</dbReference>
<sequence length="345" mass="38278">MTDTAAAPSSPPTGPLEDALASLKRDLSKLSTRLKSVDHTVTTECKALTLRLHYPAFRQRKPMMSELVDTVSTYIVNFCLPRQQVADLNEQYGKVSPEEFTTMFEVLRQEAFDLFKRAHVATNRNGEAGELILYLLTEWLLEAPQIVAKMSLKTNTEMPVHGADGVHVRYCAATGRLYIYWGEAKLYGNLDQAITEAAKSIAESLDDKKIKHEITLVKRHLDLSGLKPDAKKAMLDFLDPYGSGYANRHDVISCLVAFDFDAFAAALISETDAEEEFRKLALAKLGEAAPKIAKALKTKGIAHQEVEMFIMPVPSVATLRDLFQDKIGWKHPAAKKAPKKSAVSN</sequence>
<evidence type="ECO:0000313" key="4">
    <source>
        <dbReference type="Proteomes" id="UP000273626"/>
    </source>
</evidence>
<name>A0AAE6TT25_PARPN</name>
<proteinExistence type="predicted"/>
<dbReference type="RefSeq" id="WP_147429493.1">
    <property type="nucleotide sequence ID" value="NZ_CP044424.1"/>
</dbReference>
<dbReference type="AlphaFoldDB" id="A0AAE6TT25"/>
<organism evidence="2 5">
    <name type="scientific">Paracoccus pantotrophus</name>
    <name type="common">Thiosphaera pantotropha</name>
    <dbReference type="NCBI Taxonomy" id="82367"/>
    <lineage>
        <taxon>Bacteria</taxon>
        <taxon>Pseudomonadati</taxon>
        <taxon>Pseudomonadota</taxon>
        <taxon>Alphaproteobacteria</taxon>
        <taxon>Rhodobacterales</taxon>
        <taxon>Paracoccaceae</taxon>
        <taxon>Paracoccus</taxon>
    </lineage>
</organism>